<feature type="binding site" evidence="10">
    <location>
        <begin position="113"/>
        <end position="119"/>
    </location>
    <ligand>
        <name>ATP</name>
        <dbReference type="ChEBI" id="CHEBI:30616"/>
    </ligand>
</feature>
<comment type="similarity">
    <text evidence="10">Belongs to the MurCDEF family. MurF subfamily.</text>
</comment>
<dbReference type="GO" id="GO:0008360">
    <property type="term" value="P:regulation of cell shape"/>
    <property type="evidence" value="ECO:0007669"/>
    <property type="project" value="UniProtKB-KW"/>
</dbReference>
<dbReference type="Pfam" id="PF02875">
    <property type="entry name" value="Mur_ligase_C"/>
    <property type="match status" value="1"/>
</dbReference>
<evidence type="ECO:0000256" key="11">
    <source>
        <dbReference type="RuleBase" id="RU004136"/>
    </source>
</evidence>
<dbReference type="Proteomes" id="UP000469523">
    <property type="component" value="Unassembled WGS sequence"/>
</dbReference>
<dbReference type="Gene3D" id="3.40.1390.10">
    <property type="entry name" value="MurE/MurF, N-terminal domain"/>
    <property type="match status" value="1"/>
</dbReference>
<evidence type="ECO:0000256" key="3">
    <source>
        <dbReference type="ARBA" id="ARBA00022618"/>
    </source>
</evidence>
<reference evidence="15 16" key="1">
    <citation type="submission" date="2019-09" db="EMBL/GenBank/DDBJ databases">
        <title>In-depth cultivation of the pig gut microbiome towards novel bacterial diversity and tailored functional studies.</title>
        <authorList>
            <person name="Wylensek D."/>
            <person name="Hitch T.C.A."/>
            <person name="Clavel T."/>
        </authorList>
    </citation>
    <scope>NUCLEOTIDE SEQUENCE [LARGE SCALE GENOMIC DNA]</scope>
    <source>
        <strain evidence="15 16">WCA3-693-APC-4?</strain>
    </source>
</reference>
<evidence type="ECO:0000256" key="7">
    <source>
        <dbReference type="ARBA" id="ARBA00022984"/>
    </source>
</evidence>
<dbReference type="InterPro" id="IPR000713">
    <property type="entry name" value="Mur_ligase_N"/>
</dbReference>
<dbReference type="Pfam" id="PF08245">
    <property type="entry name" value="Mur_ligase_M"/>
    <property type="match status" value="1"/>
</dbReference>
<organism evidence="15 16">
    <name type="scientific">Tissierella pigra</name>
    <dbReference type="NCBI Taxonomy" id="2607614"/>
    <lineage>
        <taxon>Bacteria</taxon>
        <taxon>Bacillati</taxon>
        <taxon>Bacillota</taxon>
        <taxon>Tissierellia</taxon>
        <taxon>Tissierellales</taxon>
        <taxon>Tissierellaceae</taxon>
        <taxon>Tissierella</taxon>
    </lineage>
</organism>
<comment type="function">
    <text evidence="10 11">Involved in cell wall formation. Catalyzes the final step in the synthesis of UDP-N-acetylmuramoyl-pentapeptide, the precursor of murein.</text>
</comment>
<keyword evidence="2 10" id="KW-0436">Ligase</keyword>
<protein>
    <recommendedName>
        <fullName evidence="10 11">UDP-N-acetylmuramoyl-tripeptide--D-alanyl-D-alanine ligase</fullName>
        <ecNumber evidence="10 11">6.3.2.10</ecNumber>
    </recommendedName>
    <alternativeName>
        <fullName evidence="10">D-alanyl-D-alanine-adding enzyme</fullName>
    </alternativeName>
</protein>
<proteinExistence type="inferred from homology"/>
<comment type="pathway">
    <text evidence="10 11">Cell wall biogenesis; peptidoglycan biosynthesis.</text>
</comment>
<dbReference type="GO" id="GO:0009252">
    <property type="term" value="P:peptidoglycan biosynthetic process"/>
    <property type="evidence" value="ECO:0007669"/>
    <property type="project" value="UniProtKB-UniRule"/>
</dbReference>
<feature type="domain" description="Mur ligase N-terminal catalytic" evidence="12">
    <location>
        <begin position="27"/>
        <end position="101"/>
    </location>
</feature>
<dbReference type="InterPro" id="IPR036615">
    <property type="entry name" value="Mur_ligase_C_dom_sf"/>
</dbReference>
<dbReference type="EMBL" id="VUNQ01000042">
    <property type="protein sequence ID" value="MSU02756.1"/>
    <property type="molecule type" value="Genomic_DNA"/>
</dbReference>
<evidence type="ECO:0000256" key="9">
    <source>
        <dbReference type="ARBA" id="ARBA00023316"/>
    </source>
</evidence>
<dbReference type="InterPro" id="IPR013221">
    <property type="entry name" value="Mur_ligase_cen"/>
</dbReference>
<evidence type="ECO:0000313" key="16">
    <source>
        <dbReference type="Proteomes" id="UP000469523"/>
    </source>
</evidence>
<keyword evidence="7 10" id="KW-0573">Peptidoglycan synthesis</keyword>
<evidence type="ECO:0000256" key="2">
    <source>
        <dbReference type="ARBA" id="ARBA00022598"/>
    </source>
</evidence>
<dbReference type="Pfam" id="PF01225">
    <property type="entry name" value="Mur_ligase"/>
    <property type="match status" value="1"/>
</dbReference>
<dbReference type="PANTHER" id="PTHR43024:SF1">
    <property type="entry name" value="UDP-N-ACETYLMURAMOYL-TRIPEPTIDE--D-ALANYL-D-ALANINE LIGASE"/>
    <property type="match status" value="1"/>
</dbReference>
<dbReference type="EC" id="6.3.2.10" evidence="10 11"/>
<dbReference type="GO" id="GO:0051301">
    <property type="term" value="P:cell division"/>
    <property type="evidence" value="ECO:0007669"/>
    <property type="project" value="UniProtKB-KW"/>
</dbReference>
<dbReference type="InterPro" id="IPR051046">
    <property type="entry name" value="MurCDEF_CellWall_CoF430Synth"/>
</dbReference>
<keyword evidence="4 10" id="KW-0547">Nucleotide-binding</keyword>
<gene>
    <name evidence="10" type="primary">murF</name>
    <name evidence="15" type="ORF">FYJ83_14940</name>
</gene>
<evidence type="ECO:0000256" key="6">
    <source>
        <dbReference type="ARBA" id="ARBA00022960"/>
    </source>
</evidence>
<evidence type="ECO:0000256" key="4">
    <source>
        <dbReference type="ARBA" id="ARBA00022741"/>
    </source>
</evidence>
<comment type="subcellular location">
    <subcellularLocation>
        <location evidence="10 11">Cytoplasm</location>
    </subcellularLocation>
</comment>
<dbReference type="InterPro" id="IPR004101">
    <property type="entry name" value="Mur_ligase_C"/>
</dbReference>
<dbReference type="HAMAP" id="MF_02019">
    <property type="entry name" value="MurF"/>
    <property type="match status" value="1"/>
</dbReference>
<evidence type="ECO:0000259" key="12">
    <source>
        <dbReference type="Pfam" id="PF01225"/>
    </source>
</evidence>
<dbReference type="GO" id="GO:0047480">
    <property type="term" value="F:UDP-N-acetylmuramoyl-tripeptide-D-alanyl-D-alanine ligase activity"/>
    <property type="evidence" value="ECO:0007669"/>
    <property type="project" value="UniProtKB-UniRule"/>
</dbReference>
<dbReference type="GO" id="GO:0005524">
    <property type="term" value="F:ATP binding"/>
    <property type="evidence" value="ECO:0007669"/>
    <property type="project" value="UniProtKB-UniRule"/>
</dbReference>
<keyword evidence="16" id="KW-1185">Reference proteome</keyword>
<keyword evidence="3 10" id="KW-0132">Cell division</keyword>
<evidence type="ECO:0000259" key="14">
    <source>
        <dbReference type="Pfam" id="PF08245"/>
    </source>
</evidence>
<evidence type="ECO:0000256" key="10">
    <source>
        <dbReference type="HAMAP-Rule" id="MF_02019"/>
    </source>
</evidence>
<dbReference type="InterPro" id="IPR036565">
    <property type="entry name" value="Mur-like_cat_sf"/>
</dbReference>
<evidence type="ECO:0000256" key="8">
    <source>
        <dbReference type="ARBA" id="ARBA00023306"/>
    </source>
</evidence>
<dbReference type="Gene3D" id="3.90.190.20">
    <property type="entry name" value="Mur ligase, C-terminal domain"/>
    <property type="match status" value="1"/>
</dbReference>
<dbReference type="SUPFAM" id="SSF53244">
    <property type="entry name" value="MurD-like peptide ligases, peptide-binding domain"/>
    <property type="match status" value="1"/>
</dbReference>
<dbReference type="RefSeq" id="WP_326828352.1">
    <property type="nucleotide sequence ID" value="NZ_VUNQ01000042.1"/>
</dbReference>
<name>A0A6N7XML5_9FIRM</name>
<feature type="domain" description="Mur ligase C-terminal" evidence="13">
    <location>
        <begin position="321"/>
        <end position="448"/>
    </location>
</feature>
<dbReference type="GO" id="GO:0005737">
    <property type="term" value="C:cytoplasm"/>
    <property type="evidence" value="ECO:0007669"/>
    <property type="project" value="UniProtKB-SubCell"/>
</dbReference>
<keyword evidence="9 10" id="KW-0961">Cell wall biogenesis/degradation</keyword>
<keyword evidence="6 10" id="KW-0133">Cell shape</keyword>
<dbReference type="InterPro" id="IPR005863">
    <property type="entry name" value="UDP-N-AcMur_synth"/>
</dbReference>
<evidence type="ECO:0000256" key="5">
    <source>
        <dbReference type="ARBA" id="ARBA00022840"/>
    </source>
</evidence>
<dbReference type="SUPFAM" id="SSF53623">
    <property type="entry name" value="MurD-like peptide ligases, catalytic domain"/>
    <property type="match status" value="1"/>
</dbReference>
<dbReference type="GO" id="GO:0071555">
    <property type="term" value="P:cell wall organization"/>
    <property type="evidence" value="ECO:0007669"/>
    <property type="project" value="UniProtKB-KW"/>
</dbReference>
<keyword evidence="5 10" id="KW-0067">ATP-binding</keyword>
<dbReference type="NCBIfam" id="TIGR01143">
    <property type="entry name" value="murF"/>
    <property type="match status" value="1"/>
</dbReference>
<comment type="caution">
    <text evidence="15">The sequence shown here is derived from an EMBL/GenBank/DDBJ whole genome shotgun (WGS) entry which is preliminary data.</text>
</comment>
<accession>A0A6N7XML5</accession>
<keyword evidence="1 10" id="KW-0963">Cytoplasm</keyword>
<feature type="domain" description="Mur ligase central" evidence="14">
    <location>
        <begin position="111"/>
        <end position="298"/>
    </location>
</feature>
<dbReference type="InterPro" id="IPR035911">
    <property type="entry name" value="MurE/MurF_N"/>
</dbReference>
<evidence type="ECO:0000313" key="15">
    <source>
        <dbReference type="EMBL" id="MSU02756.1"/>
    </source>
</evidence>
<dbReference type="Gene3D" id="3.40.1190.10">
    <property type="entry name" value="Mur-like, catalytic domain"/>
    <property type="match status" value="1"/>
</dbReference>
<dbReference type="PANTHER" id="PTHR43024">
    <property type="entry name" value="UDP-N-ACETYLMURAMOYL-TRIPEPTIDE--D-ALANYL-D-ALANINE LIGASE"/>
    <property type="match status" value="1"/>
</dbReference>
<dbReference type="AlphaFoldDB" id="A0A6N7XML5"/>
<dbReference type="SUPFAM" id="SSF63418">
    <property type="entry name" value="MurE/MurF N-terminal domain"/>
    <property type="match status" value="1"/>
</dbReference>
<evidence type="ECO:0000259" key="13">
    <source>
        <dbReference type="Pfam" id="PF02875"/>
    </source>
</evidence>
<keyword evidence="8 10" id="KW-0131">Cell cycle</keyword>
<dbReference type="UniPathway" id="UPA00219"/>
<sequence>MITRSLQEIETMCSGTGLKDKYSDIVIKGVCTDSRNIIHGQLFIPLIGENFNGHDFITMAIGKGAVACIWSKDETMPDLDFPFILVEDTTKALQELAKSYRSQLNTKVIGITGSNGKTSTKDILAGLLKTQYKTHKTLGNFNNYIGLPLTILSMDEDTEMAVLEMGMDNFGQIELLTSIARPDAAVITNIGEAHLEDLKTRENIAKAKLEILKGLKPNDFFLYYGDESLLKKEMNNISIDYNIKTFGNDSSNDYQPEILFVNETGDSFYLKEPKSPEFFIPMLGEHQVLNATAAIAVARYFGISYENIEKGLLNIEKTGMRNELIKGNNITILNDSYKSNPSSVLVALNTMYFMEGYDQKIVVLGDMQGLGDDEINMHKEIGLKIDSSKIDYVFTYGPLSKHIAESAVLNFGKDKVYSFESLDHKNKLIEKIKEVIKPNSLILTKASRALAMEEVVESLIGS</sequence>
<evidence type="ECO:0000256" key="1">
    <source>
        <dbReference type="ARBA" id="ARBA00022490"/>
    </source>
</evidence>
<comment type="catalytic activity">
    <reaction evidence="10 11">
        <text>D-alanyl-D-alanine + UDP-N-acetyl-alpha-D-muramoyl-L-alanyl-gamma-D-glutamyl-meso-2,6-diaminopimelate + ATP = UDP-N-acetyl-alpha-D-muramoyl-L-alanyl-gamma-D-glutamyl-meso-2,6-diaminopimeloyl-D-alanyl-D-alanine + ADP + phosphate + H(+)</text>
        <dbReference type="Rhea" id="RHEA:28374"/>
        <dbReference type="ChEBI" id="CHEBI:15378"/>
        <dbReference type="ChEBI" id="CHEBI:30616"/>
        <dbReference type="ChEBI" id="CHEBI:43474"/>
        <dbReference type="ChEBI" id="CHEBI:57822"/>
        <dbReference type="ChEBI" id="CHEBI:61386"/>
        <dbReference type="ChEBI" id="CHEBI:83905"/>
        <dbReference type="ChEBI" id="CHEBI:456216"/>
        <dbReference type="EC" id="6.3.2.10"/>
    </reaction>
</comment>